<evidence type="ECO:0000256" key="2">
    <source>
        <dbReference type="ARBA" id="ARBA00004882"/>
    </source>
</evidence>
<dbReference type="CDD" id="cd01284">
    <property type="entry name" value="Riboflavin_deaminase-reductase"/>
    <property type="match status" value="1"/>
</dbReference>
<keyword evidence="7 12" id="KW-0479">Metal-binding</keyword>
<dbReference type="InterPro" id="IPR011549">
    <property type="entry name" value="RibD_C"/>
</dbReference>
<dbReference type="PROSITE" id="PS51747">
    <property type="entry name" value="CYT_DCMP_DEAMINASES_2"/>
    <property type="match status" value="1"/>
</dbReference>
<keyword evidence="10 12" id="KW-0560">Oxidoreductase</keyword>
<comment type="similarity">
    <text evidence="5 12">In the C-terminal section; belongs to the HTP reductase family.</text>
</comment>
<reference evidence="14 15" key="1">
    <citation type="submission" date="2023-02" db="EMBL/GenBank/DDBJ databases">
        <title>Bacterial whole genome sequence for Curvibacter sp. HBC28.</title>
        <authorList>
            <person name="Le V."/>
            <person name="Ko S.-R."/>
            <person name="Ahn C.-Y."/>
            <person name="Oh H.-M."/>
        </authorList>
    </citation>
    <scope>NUCLEOTIDE SEQUENCE [LARGE SCALE GENOMIC DNA]</scope>
    <source>
        <strain evidence="14 15">HBC28</strain>
    </source>
</reference>
<dbReference type="InterPro" id="IPR004794">
    <property type="entry name" value="Eubact_RibD"/>
</dbReference>
<evidence type="ECO:0000256" key="1">
    <source>
        <dbReference type="ARBA" id="ARBA00002151"/>
    </source>
</evidence>
<keyword evidence="6 12" id="KW-0686">Riboflavin biosynthesis</keyword>
<comment type="pathway">
    <text evidence="3 12">Cofactor biosynthesis; riboflavin biosynthesis; 5-amino-6-(D-ribitylamino)uracil from GTP: step 3/4.</text>
</comment>
<dbReference type="InterPro" id="IPR016192">
    <property type="entry name" value="APOBEC/CMP_deaminase_Zn-bd"/>
</dbReference>
<dbReference type="PANTHER" id="PTHR38011">
    <property type="entry name" value="DIHYDROFOLATE REDUCTASE FAMILY PROTEIN (AFU_ORTHOLOGUE AFUA_8G06820)"/>
    <property type="match status" value="1"/>
</dbReference>
<dbReference type="EMBL" id="JAQSIO010000015">
    <property type="protein sequence ID" value="MDD0817142.1"/>
    <property type="molecule type" value="Genomic_DNA"/>
</dbReference>
<keyword evidence="15" id="KW-1185">Reference proteome</keyword>
<dbReference type="NCBIfam" id="TIGR00326">
    <property type="entry name" value="eubact_ribD"/>
    <property type="match status" value="1"/>
</dbReference>
<comment type="catalytic activity">
    <reaction evidence="12">
        <text>5-amino-6-(5-phospho-D-ribitylamino)uracil + NADP(+) = 5-amino-6-(5-phospho-D-ribosylamino)uracil + NADPH + H(+)</text>
        <dbReference type="Rhea" id="RHEA:17845"/>
        <dbReference type="ChEBI" id="CHEBI:15378"/>
        <dbReference type="ChEBI" id="CHEBI:57783"/>
        <dbReference type="ChEBI" id="CHEBI:58349"/>
        <dbReference type="ChEBI" id="CHEBI:58421"/>
        <dbReference type="ChEBI" id="CHEBI:58453"/>
        <dbReference type="EC" id="1.1.1.193"/>
    </reaction>
</comment>
<comment type="pathway">
    <text evidence="2 12">Cofactor biosynthesis; riboflavin biosynthesis; 5-amino-6-(D-ribitylamino)uracil from GTP: step 2/4.</text>
</comment>
<dbReference type="InterPro" id="IPR024072">
    <property type="entry name" value="DHFR-like_dom_sf"/>
</dbReference>
<dbReference type="InterPro" id="IPR050765">
    <property type="entry name" value="Riboflavin_Biosynth_HTPR"/>
</dbReference>
<evidence type="ECO:0000313" key="15">
    <source>
        <dbReference type="Proteomes" id="UP001528672"/>
    </source>
</evidence>
<dbReference type="EC" id="1.1.1.193" evidence="12"/>
<proteinExistence type="inferred from homology"/>
<dbReference type="PIRSF" id="PIRSF006769">
    <property type="entry name" value="RibD"/>
    <property type="match status" value="1"/>
</dbReference>
<dbReference type="Gene3D" id="3.40.140.10">
    <property type="entry name" value="Cytidine Deaminase, domain 2"/>
    <property type="match status" value="1"/>
</dbReference>
<evidence type="ECO:0000256" key="7">
    <source>
        <dbReference type="ARBA" id="ARBA00022723"/>
    </source>
</evidence>
<comment type="similarity">
    <text evidence="4 12">In the N-terminal section; belongs to the cytidine and deoxycytidylate deaminase family.</text>
</comment>
<dbReference type="InterPro" id="IPR016193">
    <property type="entry name" value="Cytidine_deaminase-like"/>
</dbReference>
<dbReference type="Gene3D" id="3.40.430.10">
    <property type="entry name" value="Dihydrofolate Reductase, subunit A"/>
    <property type="match status" value="1"/>
</dbReference>
<dbReference type="SUPFAM" id="SSF53927">
    <property type="entry name" value="Cytidine deaminase-like"/>
    <property type="match status" value="1"/>
</dbReference>
<evidence type="ECO:0000256" key="10">
    <source>
        <dbReference type="ARBA" id="ARBA00023002"/>
    </source>
</evidence>
<evidence type="ECO:0000256" key="11">
    <source>
        <dbReference type="ARBA" id="ARBA00023268"/>
    </source>
</evidence>
<dbReference type="Pfam" id="PF00383">
    <property type="entry name" value="dCMP_cyt_deam_1"/>
    <property type="match status" value="1"/>
</dbReference>
<evidence type="ECO:0000256" key="4">
    <source>
        <dbReference type="ARBA" id="ARBA00005259"/>
    </source>
</evidence>
<comment type="catalytic activity">
    <reaction evidence="12">
        <text>2,5-diamino-6-hydroxy-4-(5-phosphoribosylamino)-pyrimidine + H2O + H(+) = 5-amino-6-(5-phospho-D-ribosylamino)uracil + NH4(+)</text>
        <dbReference type="Rhea" id="RHEA:21868"/>
        <dbReference type="ChEBI" id="CHEBI:15377"/>
        <dbReference type="ChEBI" id="CHEBI:15378"/>
        <dbReference type="ChEBI" id="CHEBI:28938"/>
        <dbReference type="ChEBI" id="CHEBI:58453"/>
        <dbReference type="ChEBI" id="CHEBI:58614"/>
        <dbReference type="EC" id="3.5.4.26"/>
    </reaction>
</comment>
<dbReference type="InterPro" id="IPR002734">
    <property type="entry name" value="RibDG_C"/>
</dbReference>
<accession>A0ABT5MMQ9</accession>
<dbReference type="GO" id="GO:0008835">
    <property type="term" value="F:diaminohydroxyphosphoribosylaminopyrimidine deaminase activity"/>
    <property type="evidence" value="ECO:0007669"/>
    <property type="project" value="UniProtKB-EC"/>
</dbReference>
<dbReference type="Proteomes" id="UP001528672">
    <property type="component" value="Unassembled WGS sequence"/>
</dbReference>
<keyword evidence="9 12" id="KW-0521">NADP</keyword>
<name>A0ABT5MMQ9_9BURK</name>
<comment type="cofactor">
    <cofactor evidence="12">
        <name>Zn(2+)</name>
        <dbReference type="ChEBI" id="CHEBI:29105"/>
    </cofactor>
    <text evidence="12">Binds 1 zinc ion.</text>
</comment>
<keyword evidence="8 12" id="KW-0862">Zinc</keyword>
<dbReference type="NCBIfam" id="TIGR00227">
    <property type="entry name" value="ribD_Cterm"/>
    <property type="match status" value="1"/>
</dbReference>
<evidence type="ECO:0000256" key="6">
    <source>
        <dbReference type="ARBA" id="ARBA00022619"/>
    </source>
</evidence>
<evidence type="ECO:0000313" key="14">
    <source>
        <dbReference type="EMBL" id="MDD0817142.1"/>
    </source>
</evidence>
<feature type="domain" description="CMP/dCMP-type deaminase" evidence="13">
    <location>
        <begin position="1"/>
        <end position="126"/>
    </location>
</feature>
<dbReference type="PANTHER" id="PTHR38011:SF7">
    <property type="entry name" value="2,5-DIAMINO-6-RIBOSYLAMINO-4(3H)-PYRIMIDINONE 5'-PHOSPHATE REDUCTASE"/>
    <property type="match status" value="1"/>
</dbReference>
<dbReference type="EC" id="3.5.4.26" evidence="12"/>
<gene>
    <name evidence="14" type="primary">ribD</name>
    <name evidence="14" type="ORF">PSQ39_21085</name>
</gene>
<dbReference type="RefSeq" id="WP_273929580.1">
    <property type="nucleotide sequence ID" value="NZ_JAQSIO010000015.1"/>
</dbReference>
<organism evidence="14 15">
    <name type="scientific">Curvibacter microcysteis</name>
    <dbReference type="NCBI Taxonomy" id="3026419"/>
    <lineage>
        <taxon>Bacteria</taxon>
        <taxon>Pseudomonadati</taxon>
        <taxon>Pseudomonadota</taxon>
        <taxon>Betaproteobacteria</taxon>
        <taxon>Burkholderiales</taxon>
        <taxon>Comamonadaceae</taxon>
        <taxon>Curvibacter</taxon>
    </lineage>
</organism>
<keyword evidence="12 14" id="KW-0378">Hydrolase</keyword>
<dbReference type="PROSITE" id="PS00903">
    <property type="entry name" value="CYT_DCMP_DEAMINASES_1"/>
    <property type="match status" value="1"/>
</dbReference>
<keyword evidence="11" id="KW-0511">Multifunctional enzyme</keyword>
<evidence type="ECO:0000256" key="12">
    <source>
        <dbReference type="PIRNR" id="PIRNR006769"/>
    </source>
</evidence>
<evidence type="ECO:0000256" key="5">
    <source>
        <dbReference type="ARBA" id="ARBA00007417"/>
    </source>
</evidence>
<sequence length="364" mass="38836">MTRHAIQEALALAHQARLICPPNPAVGAVLIAPDGQVIGRGHTQVRGGPHAEVMALRDAQARGQSTRGATAYVTLEPCSHQGRTGPCCDALIEAGVAKVVASLVDPNPLVSGQGLARLRAAGIEVEVGPGADEARELNIGFLTRMSESRPWVRSKIAGSLDGRTALNNGQSQWITSPEARADGQAWRARACAVLTGVGTVLADDPLLNVRDVATPRQPHLVVLDSQLRTPLSARLFGQARALWFATTVSDPARHQPFIERGAEVLVLPSADGRVDLPAMLAELARREVNELHVEGGPILNGALMQAGLIDEWLLYVAPKVLGPGRPLATLPEQTDLDQTHALVFTDLERVGPDLRLRARKAPQR</sequence>
<dbReference type="SUPFAM" id="SSF53597">
    <property type="entry name" value="Dihydrofolate reductase-like"/>
    <property type="match status" value="1"/>
</dbReference>
<evidence type="ECO:0000259" key="13">
    <source>
        <dbReference type="PROSITE" id="PS51747"/>
    </source>
</evidence>
<evidence type="ECO:0000256" key="9">
    <source>
        <dbReference type="ARBA" id="ARBA00022857"/>
    </source>
</evidence>
<protein>
    <recommendedName>
        <fullName evidence="12">Riboflavin biosynthesis protein RibD</fullName>
    </recommendedName>
    <domain>
        <recommendedName>
            <fullName evidence="12">Diaminohydroxyphosphoribosylaminopyrimidine deaminase</fullName>
            <shortName evidence="12">DRAP deaminase</shortName>
            <ecNumber evidence="12">3.5.4.26</ecNumber>
        </recommendedName>
        <alternativeName>
            <fullName evidence="12">Riboflavin-specific deaminase</fullName>
        </alternativeName>
    </domain>
    <domain>
        <recommendedName>
            <fullName evidence="12">5-amino-6-(5-phosphoribosylamino)uracil reductase</fullName>
            <ecNumber evidence="12">1.1.1.193</ecNumber>
        </recommendedName>
        <alternativeName>
            <fullName evidence="12">HTP reductase</fullName>
        </alternativeName>
    </domain>
</protein>
<dbReference type="Pfam" id="PF01872">
    <property type="entry name" value="RibD_C"/>
    <property type="match status" value="1"/>
</dbReference>
<evidence type="ECO:0000256" key="8">
    <source>
        <dbReference type="ARBA" id="ARBA00022833"/>
    </source>
</evidence>
<dbReference type="InterPro" id="IPR002125">
    <property type="entry name" value="CMP_dCMP_dom"/>
</dbReference>
<evidence type="ECO:0000256" key="3">
    <source>
        <dbReference type="ARBA" id="ARBA00004910"/>
    </source>
</evidence>
<comment type="function">
    <text evidence="1 12">Converts 2,5-diamino-6-(ribosylamino)-4(3h)-pyrimidinone 5'-phosphate into 5-amino-6-(ribosylamino)-2,4(1h,3h)-pyrimidinedione 5'-phosphate.</text>
</comment>
<comment type="caution">
    <text evidence="14">The sequence shown here is derived from an EMBL/GenBank/DDBJ whole genome shotgun (WGS) entry which is preliminary data.</text>
</comment>
<dbReference type="GO" id="GO:0008703">
    <property type="term" value="F:5-amino-6-(5-phosphoribosylamino)uracil reductase activity"/>
    <property type="evidence" value="ECO:0007669"/>
    <property type="project" value="UniProtKB-EC"/>
</dbReference>